<dbReference type="GO" id="GO:0005524">
    <property type="term" value="F:ATP binding"/>
    <property type="evidence" value="ECO:0007669"/>
    <property type="project" value="UniProtKB-KW"/>
</dbReference>
<evidence type="ECO:0000313" key="6">
    <source>
        <dbReference type="Proteomes" id="UP000515928"/>
    </source>
</evidence>
<evidence type="ECO:0000256" key="2">
    <source>
        <dbReference type="ARBA" id="ARBA00022741"/>
    </source>
</evidence>
<feature type="domain" description="ABC transporter" evidence="4">
    <location>
        <begin position="2"/>
        <end position="238"/>
    </location>
</feature>
<dbReference type="Gene3D" id="3.40.50.300">
    <property type="entry name" value="P-loop containing nucleotide triphosphate hydrolases"/>
    <property type="match status" value="1"/>
</dbReference>
<organism evidence="5 6">
    <name type="scientific">Erysipelothrix inopinata</name>
    <dbReference type="NCBI Taxonomy" id="225084"/>
    <lineage>
        <taxon>Bacteria</taxon>
        <taxon>Bacillati</taxon>
        <taxon>Bacillota</taxon>
        <taxon>Erysipelotrichia</taxon>
        <taxon>Erysipelotrichales</taxon>
        <taxon>Erysipelotrichaceae</taxon>
        <taxon>Erysipelothrix</taxon>
    </lineage>
</organism>
<dbReference type="InterPro" id="IPR015854">
    <property type="entry name" value="ABC_transpr_LolD-like"/>
</dbReference>
<reference evidence="5 6" key="1">
    <citation type="submission" date="2020-08" db="EMBL/GenBank/DDBJ databases">
        <title>Genome sequence of Erysipelothrix inopinata DSM 15511T.</title>
        <authorList>
            <person name="Hyun D.-W."/>
            <person name="Bae J.-W."/>
        </authorList>
    </citation>
    <scope>NUCLEOTIDE SEQUENCE [LARGE SCALE GENOMIC DNA]</scope>
    <source>
        <strain evidence="5 6">DSM 15511</strain>
    </source>
</reference>
<dbReference type="InterPro" id="IPR017871">
    <property type="entry name" value="ABC_transporter-like_CS"/>
</dbReference>
<dbReference type="PANTHER" id="PTHR24220">
    <property type="entry name" value="IMPORT ATP-BINDING PROTEIN"/>
    <property type="match status" value="1"/>
</dbReference>
<accession>A0A7G9S1C3</accession>
<comment type="similarity">
    <text evidence="1">Belongs to the ABC transporter superfamily.</text>
</comment>
<dbReference type="PROSITE" id="PS00211">
    <property type="entry name" value="ABC_TRANSPORTER_1"/>
    <property type="match status" value="1"/>
</dbReference>
<dbReference type="Proteomes" id="UP000515928">
    <property type="component" value="Chromosome"/>
</dbReference>
<evidence type="ECO:0000259" key="4">
    <source>
        <dbReference type="PROSITE" id="PS50893"/>
    </source>
</evidence>
<dbReference type="SMART" id="SM00382">
    <property type="entry name" value="AAA"/>
    <property type="match status" value="1"/>
</dbReference>
<keyword evidence="2" id="KW-0547">Nucleotide-binding</keyword>
<dbReference type="GO" id="GO:0016887">
    <property type="term" value="F:ATP hydrolysis activity"/>
    <property type="evidence" value="ECO:0007669"/>
    <property type="project" value="InterPro"/>
</dbReference>
<dbReference type="InterPro" id="IPR003593">
    <property type="entry name" value="AAA+_ATPase"/>
</dbReference>
<dbReference type="GO" id="GO:0005886">
    <property type="term" value="C:plasma membrane"/>
    <property type="evidence" value="ECO:0007669"/>
    <property type="project" value="UniProtKB-ARBA"/>
</dbReference>
<dbReference type="PROSITE" id="PS50893">
    <property type="entry name" value="ABC_TRANSPORTER_2"/>
    <property type="match status" value="1"/>
</dbReference>
<dbReference type="EMBL" id="CP060715">
    <property type="protein sequence ID" value="QNN61648.1"/>
    <property type="molecule type" value="Genomic_DNA"/>
</dbReference>
<name>A0A7G9S1C3_9FIRM</name>
<dbReference type="InterPro" id="IPR003439">
    <property type="entry name" value="ABC_transporter-like_ATP-bd"/>
</dbReference>
<dbReference type="FunFam" id="3.40.50.300:FF:000056">
    <property type="entry name" value="Cell division ATP-binding protein FtsE"/>
    <property type="match status" value="1"/>
</dbReference>
<dbReference type="AlphaFoldDB" id="A0A7G9S1C3"/>
<dbReference type="SUPFAM" id="SSF52540">
    <property type="entry name" value="P-loop containing nucleoside triphosphate hydrolases"/>
    <property type="match status" value="1"/>
</dbReference>
<keyword evidence="3 5" id="KW-0067">ATP-binding</keyword>
<dbReference type="InterPro" id="IPR027417">
    <property type="entry name" value="P-loop_NTPase"/>
</dbReference>
<dbReference type="GO" id="GO:0022857">
    <property type="term" value="F:transmembrane transporter activity"/>
    <property type="evidence" value="ECO:0007669"/>
    <property type="project" value="TreeGrafter"/>
</dbReference>
<sequence>MITFQNVSKTYHDTKHSKVALSDISFHIEKSEIFGIIGESGAGKSTTLKLLNALELPSSGQIILDGTNLRTLSKKQLTDTRKTIGVIFQNINLLKNKTVYDNVALPLKIRGKVSKEDVEAALKFVNMFDHAHKYPRQLSGGEKQRVAIARALVTKPDILICDEPTSALDQHTTFEILEVLKQINQEFQTTIVIVTHELSVAKALCNRVAILEKGNLIDVISVNNTKPKSTSTSYSDWAKEVLEQ</sequence>
<evidence type="ECO:0000313" key="5">
    <source>
        <dbReference type="EMBL" id="QNN61648.1"/>
    </source>
</evidence>
<evidence type="ECO:0000256" key="3">
    <source>
        <dbReference type="ARBA" id="ARBA00022840"/>
    </source>
</evidence>
<keyword evidence="6" id="KW-1185">Reference proteome</keyword>
<dbReference type="KEGG" id="eio:H9L01_04650"/>
<proteinExistence type="inferred from homology"/>
<gene>
    <name evidence="5" type="ORF">H9L01_04650</name>
</gene>
<dbReference type="RefSeq" id="WP_187534847.1">
    <property type="nucleotide sequence ID" value="NZ_CBCSHU010000003.1"/>
</dbReference>
<evidence type="ECO:0000256" key="1">
    <source>
        <dbReference type="ARBA" id="ARBA00005417"/>
    </source>
</evidence>
<dbReference type="PANTHER" id="PTHR24220:SF470">
    <property type="entry name" value="CELL DIVISION ATP-BINDING PROTEIN FTSE"/>
    <property type="match status" value="1"/>
</dbReference>
<dbReference type="Pfam" id="PF00005">
    <property type="entry name" value="ABC_tran"/>
    <property type="match status" value="1"/>
</dbReference>
<protein>
    <submittedName>
        <fullName evidence="5">ATP-binding cassette domain-containing protein</fullName>
    </submittedName>
</protein>